<dbReference type="AlphaFoldDB" id="A0A9D1IMI0"/>
<comment type="similarity">
    <text evidence="2">Belongs to the GerABKC lipoprotein family.</text>
</comment>
<evidence type="ECO:0000256" key="7">
    <source>
        <dbReference type="ARBA" id="ARBA00023288"/>
    </source>
</evidence>
<dbReference type="GO" id="GO:0009847">
    <property type="term" value="P:spore germination"/>
    <property type="evidence" value="ECO:0007669"/>
    <property type="project" value="InterPro"/>
</dbReference>
<dbReference type="PANTHER" id="PTHR35789">
    <property type="entry name" value="SPORE GERMINATION PROTEIN B3"/>
    <property type="match status" value="1"/>
</dbReference>
<evidence type="ECO:0000256" key="5">
    <source>
        <dbReference type="ARBA" id="ARBA00023136"/>
    </source>
</evidence>
<evidence type="ECO:0000256" key="4">
    <source>
        <dbReference type="ARBA" id="ARBA00022729"/>
    </source>
</evidence>
<keyword evidence="3" id="KW-0309">Germination</keyword>
<dbReference type="EMBL" id="DVMT01000013">
    <property type="protein sequence ID" value="HIU39843.1"/>
    <property type="molecule type" value="Genomic_DNA"/>
</dbReference>
<evidence type="ECO:0000259" key="9">
    <source>
        <dbReference type="Pfam" id="PF25198"/>
    </source>
</evidence>
<keyword evidence="4" id="KW-0732">Signal</keyword>
<feature type="domain" description="Spore germination protein N-terminal" evidence="9">
    <location>
        <begin position="22"/>
        <end position="194"/>
    </location>
</feature>
<evidence type="ECO:0000256" key="2">
    <source>
        <dbReference type="ARBA" id="ARBA00007886"/>
    </source>
</evidence>
<evidence type="ECO:0000256" key="3">
    <source>
        <dbReference type="ARBA" id="ARBA00022544"/>
    </source>
</evidence>
<evidence type="ECO:0000259" key="8">
    <source>
        <dbReference type="Pfam" id="PF05504"/>
    </source>
</evidence>
<dbReference type="InterPro" id="IPR038501">
    <property type="entry name" value="Spore_GerAC_C_sf"/>
</dbReference>
<proteinExistence type="inferred from homology"/>
<dbReference type="InterPro" id="IPR057336">
    <property type="entry name" value="GerAC_N"/>
</dbReference>
<dbReference type="InterPro" id="IPR008844">
    <property type="entry name" value="Spore_GerAC-like"/>
</dbReference>
<dbReference type="NCBIfam" id="TIGR02887">
    <property type="entry name" value="spore_ger_x_C"/>
    <property type="match status" value="1"/>
</dbReference>
<evidence type="ECO:0000313" key="10">
    <source>
        <dbReference type="EMBL" id="HIU39843.1"/>
    </source>
</evidence>
<reference evidence="10" key="2">
    <citation type="journal article" date="2021" name="PeerJ">
        <title>Extensive microbial diversity within the chicken gut microbiome revealed by metagenomics and culture.</title>
        <authorList>
            <person name="Gilroy R."/>
            <person name="Ravi A."/>
            <person name="Getino M."/>
            <person name="Pursley I."/>
            <person name="Horton D.L."/>
            <person name="Alikhan N.F."/>
            <person name="Baker D."/>
            <person name="Gharbi K."/>
            <person name="Hall N."/>
            <person name="Watson M."/>
            <person name="Adriaenssens E.M."/>
            <person name="Foster-Nyarko E."/>
            <person name="Jarju S."/>
            <person name="Secka A."/>
            <person name="Antonio M."/>
            <person name="Oren A."/>
            <person name="Chaudhuri R.R."/>
            <person name="La Ragione R."/>
            <person name="Hildebrand F."/>
            <person name="Pallen M.J."/>
        </authorList>
    </citation>
    <scope>NUCLEOTIDE SEQUENCE</scope>
    <source>
        <strain evidence="10">CHK193-30670</strain>
    </source>
</reference>
<reference evidence="10" key="1">
    <citation type="submission" date="2020-10" db="EMBL/GenBank/DDBJ databases">
        <authorList>
            <person name="Gilroy R."/>
        </authorList>
    </citation>
    <scope>NUCLEOTIDE SEQUENCE</scope>
    <source>
        <strain evidence="10">CHK193-30670</strain>
    </source>
</reference>
<protein>
    <submittedName>
        <fullName evidence="10">Ger(X)C family spore germination protein</fullName>
    </submittedName>
</protein>
<comment type="subcellular location">
    <subcellularLocation>
        <location evidence="1">Membrane</location>
        <topology evidence="1">Lipid-anchor</topology>
    </subcellularLocation>
</comment>
<keyword evidence="7" id="KW-0449">Lipoprotein</keyword>
<comment type="caution">
    <text evidence="10">The sequence shown here is derived from an EMBL/GenBank/DDBJ whole genome shotgun (WGS) entry which is preliminary data.</text>
</comment>
<keyword evidence="6" id="KW-0564">Palmitate</keyword>
<dbReference type="Proteomes" id="UP000824074">
    <property type="component" value="Unassembled WGS sequence"/>
</dbReference>
<dbReference type="PROSITE" id="PS51257">
    <property type="entry name" value="PROKAR_LIPOPROTEIN"/>
    <property type="match status" value="1"/>
</dbReference>
<dbReference type="Gene3D" id="3.30.300.210">
    <property type="entry name" value="Nutrient germinant receptor protein C, domain 3"/>
    <property type="match status" value="1"/>
</dbReference>
<keyword evidence="5" id="KW-0472">Membrane</keyword>
<accession>A0A9D1IMI0</accession>
<dbReference type="Pfam" id="PF05504">
    <property type="entry name" value="Spore_GerAC"/>
    <property type="match status" value="1"/>
</dbReference>
<dbReference type="GO" id="GO:0016020">
    <property type="term" value="C:membrane"/>
    <property type="evidence" value="ECO:0007669"/>
    <property type="project" value="UniProtKB-SubCell"/>
</dbReference>
<evidence type="ECO:0000256" key="1">
    <source>
        <dbReference type="ARBA" id="ARBA00004635"/>
    </source>
</evidence>
<dbReference type="InterPro" id="IPR046953">
    <property type="entry name" value="Spore_GerAC-like_C"/>
</dbReference>
<name>A0A9D1IMI0_9FIRM</name>
<gene>
    <name evidence="10" type="ORF">IAB68_00885</name>
</gene>
<feature type="domain" description="Spore germination GerAC-like C-terminal" evidence="8">
    <location>
        <begin position="223"/>
        <end position="384"/>
    </location>
</feature>
<evidence type="ECO:0000256" key="6">
    <source>
        <dbReference type="ARBA" id="ARBA00023139"/>
    </source>
</evidence>
<dbReference type="PANTHER" id="PTHR35789:SF1">
    <property type="entry name" value="SPORE GERMINATION PROTEIN B3"/>
    <property type="match status" value="1"/>
</dbReference>
<organism evidence="10 11">
    <name type="scientific">Candidatus Aphodocola excrementigallinarum</name>
    <dbReference type="NCBI Taxonomy" id="2840670"/>
    <lineage>
        <taxon>Bacteria</taxon>
        <taxon>Bacillati</taxon>
        <taxon>Bacillota</taxon>
        <taxon>Bacilli</taxon>
        <taxon>Candidatus Aphodocola</taxon>
    </lineage>
</organism>
<dbReference type="Pfam" id="PF25198">
    <property type="entry name" value="Spore_GerAC_N"/>
    <property type="match status" value="1"/>
</dbReference>
<evidence type="ECO:0000313" key="11">
    <source>
        <dbReference type="Proteomes" id="UP000824074"/>
    </source>
</evidence>
<sequence>MNKIIKLITFLIILLLLSGCYNYKEINEYAIVSGISIDKNGDKYKVGIQIMNAKKEEESQNSLITFYDANGNTIYEALEKIMMDSPKELYLGHNEVIVIDENLLKEKDPLDYLDFFMRNSKIEKDSLIMIAKDEKAYNILKIITPLETIPSRNLKATLSVADNYSGALTVVTIDEFISALRNDGADAILPAVTITGKTKEGKNMENIQESDPETKLEFVTLGYFVDNKLKGYLSTDDAAGYNFLANTPRKTYINVLCDDNDNYATVRISNSSTKKSVYFKNSKPYVSESITVAADLLEYNCKADFIKSEKYISDLEKKVSNKVKKLVTSATNKLYKEEKSDVLEYGSLFYKKKYNDMKKLSYTKKNIINDLSFKFNVDVSISSTELSIKSVKGE</sequence>